<dbReference type="InterPro" id="IPR023213">
    <property type="entry name" value="CAT-like_dom_sf"/>
</dbReference>
<dbReference type="Gene3D" id="3.30.559.10">
    <property type="entry name" value="Chloramphenicol acetyltransferase-like domain"/>
    <property type="match status" value="1"/>
</dbReference>
<evidence type="ECO:0000313" key="3">
    <source>
        <dbReference type="Proteomes" id="UP001562357"/>
    </source>
</evidence>
<name>A0ABQ0CXL6_9HYPO</name>
<comment type="caution">
    <text evidence="2">The sequence shown here is derived from an EMBL/GenBank/DDBJ whole genome shotgun (WGS) entry which is preliminary data.</text>
</comment>
<dbReference type="Proteomes" id="UP001562357">
    <property type="component" value="Unassembled WGS sequence"/>
</dbReference>
<reference evidence="3" key="1">
    <citation type="submission" date="2024-06" db="EMBL/GenBank/DDBJ databases">
        <title>Draft Genome Sequences of Epichloe bromicola Strains Isolated from Elymus ciliaris.</title>
        <authorList>
            <consortium name="Epichloe bromicola genome sequencing consortium"/>
            <person name="Miura A."/>
            <person name="Imano S."/>
            <person name="Ashida A."/>
            <person name="Sato I."/>
            <person name="Chiba S."/>
            <person name="Tanaka A."/>
            <person name="Camagna M."/>
            <person name="Takemoto D."/>
        </authorList>
    </citation>
    <scope>NUCLEOTIDE SEQUENCE [LARGE SCALE GENOMIC DNA]</scope>
    <source>
        <strain evidence="3">DP</strain>
    </source>
</reference>
<dbReference type="EMBL" id="BAAFGZ010000369">
    <property type="protein sequence ID" value="GAB0138171.1"/>
    <property type="molecule type" value="Genomic_DNA"/>
</dbReference>
<organism evidence="2 3">
    <name type="scientific">Epichloe bromicola</name>
    <dbReference type="NCBI Taxonomy" id="79588"/>
    <lineage>
        <taxon>Eukaryota</taxon>
        <taxon>Fungi</taxon>
        <taxon>Dikarya</taxon>
        <taxon>Ascomycota</taxon>
        <taxon>Pezizomycotina</taxon>
        <taxon>Sordariomycetes</taxon>
        <taxon>Hypocreomycetidae</taxon>
        <taxon>Hypocreales</taxon>
        <taxon>Clavicipitaceae</taxon>
        <taxon>Epichloe</taxon>
    </lineage>
</organism>
<accession>A0ABQ0CXL6</accession>
<keyword evidence="3" id="KW-1185">Reference proteome</keyword>
<sequence length="500" mass="55323">MAATAVSTHPHLANETRAPSSSYSDDHIYPVHLLDGAKYQQCILTMFIRFNDVLDPGKIKESISQLLSIGDWRKLGGRFRTKASKYPKGSKLEIHVPQRFTAARPAFQFAHEEFESSISEHPLGRDLPDAQGDEVSLSPPLDHLRRCGLGPGFPTVMADLIDRDAPQLCFKIISFNDATVFANTFSHCTWDISGVKAFMGSLQLVLDGREDDVPPMLGASSDILAEIADQHKRCALDTEPLLQTSIERKEGDESPPQDPLLEERIIRIPLATLERLRGVVAKEDPMEDDETFMNCQTDELLMALTVKQIAKAQLRPRPLKLLNIYNARLVIPRIAKAKGIYGQNLVLLSPQFLPQEVATGSMAQIIYSQRECFAQSAVPDNVARSLQVVLGAIKADLDITALRDNGEAEPLLINNLVRLSTNIDVDLSSAVVRQGRSSQTRMNGLGTPDFCYLTLPNNTYGMMRVTTLGSYNGDGCWMFGELPSRAWELIYEAALEETAG</sequence>
<evidence type="ECO:0000256" key="1">
    <source>
        <dbReference type="SAM" id="MobiDB-lite"/>
    </source>
</evidence>
<gene>
    <name evidence="2" type="primary">g6415</name>
    <name evidence="2" type="ORF">EsDP_00006415</name>
</gene>
<proteinExistence type="predicted"/>
<feature type="region of interest" description="Disordered" evidence="1">
    <location>
        <begin position="1"/>
        <end position="23"/>
    </location>
</feature>
<evidence type="ECO:0000313" key="2">
    <source>
        <dbReference type="EMBL" id="GAB0138171.1"/>
    </source>
</evidence>
<protein>
    <submittedName>
        <fullName evidence="2">Uncharacterized protein</fullName>
    </submittedName>
</protein>